<feature type="compositionally biased region" description="Basic and acidic residues" evidence="1">
    <location>
        <begin position="713"/>
        <end position="730"/>
    </location>
</feature>
<sequence length="1600" mass="190832">MKREKRDNSFERSEKVNESSSSDHVTQKHIPNVEPENDREKKEETKLMKNEKNNFIIFSSLLRYKKYLTKKGNTYFDFNQTNLKLNEKEILFQSSNYFHVFDLRSLFYPHVYVNVNSHMNINISDYLDYVKKSSSVCVTVDSKQNLKCASRQEFILEAIQNVEHIEVFKKVCFVKKLILTLNPKVVKRIEKYVDNIPEINSNDYIFVQTNRKNDILFGYVKNSKFNLIFEVLNFKNFFKKCYDDNVSLITHEVNYKSSKEQSFFKKPIGGETYLKEQVIHVKREVYKRINICSVYYSDYYFFKNSFVEFVWSDSDIFQNEILNERLNGYPNNTTTTPPGKGKEEEEEEEKTKKKQKKILVFTLCLKYIKNNLIIMILYNYNNSSNEEKKCINMDEDIPNLREMDMYNKHFNLNETDKNLFKRNTFFIYNLYDQLKCKLLCLINFKKFPTTAYITSIYLTKLKRCKLVDPKSYSFTIYCLSNEGTVYIFMCNLILRDIFCEETFELHVSKYYHFQLNRKGSYHNIKVIKFSSDYMFSLRSECTVSGELDSHLRGHLSDQLRVESRHTVNQCTHEDVEKKNQIAHIDDRNITNKKGYDNTRKGSCGMYDKWNTGNTVKEEISPFIECDRHGKPSFMNRILYDSTMDDERNNHSTSQMAKYKYIFLLITSKYDFFIIILRRKKNDLKIELVNYSCTNSNKPGNIISSVQVNKHNFEKGSEEKPKGKIHGEHKNQNKNKSKSQSKNQSKNQHRINPDVRYGNRNFTLLELLCYYQNGGVKKYNFVCTTKNQHFEFFLVEKEKSKGEILCKKQFFIPLLFPFNEEVLKKKKKNANDILLYNTEMSYFNSIVYIFYQEKQYENIGLCINNECIIINYVKSISKLFRKMCSHLASWKRGNTSTHTHHNMTYVVGETRDMSNPGRGTSERSDVGEDMNESNKQNKSKSELKNTRVANLQKVDIKVIEHPTTSGVSEDVSPDELSNNRLGRNLNGNLFTQRDHKTHFWEYKYILFGFYDLFLINEKRNNPDENEKDKKRNLKNVMNSYDAHSHFKFINIIKDYVTYDTFFKYMLNLSPKENKKKIKMNFYYFLQILNYFKKCYVNEYNSFFHLIFNEFCQENTPSSFSSSMNRIAFQFYECIDIRNYFFLLFSFFIHMYNYCLKQYGLSNDYFSSHITYFLINKKNRRNRKRFRYIYKISEHDEGLAMSRQENDFKTSQEECKGKNPPEDTDTSMNNTKHLTSLNNNNWEGEESKTFIPKENNENNHMGDHTNKRGPHLENESKDLRMKILTFQKCLYYINKIKIYHKLIFNDGAKSGKSGNSIFPDVYANLYLCQTLYIMLNTLRINNTNVFVNLNYNLRKNNLDYFYLIILLNFYGLFYIMITSYERVAADITLRKDPLEKSHHLLDSEEARNFPPNAFIPDDVCTEKEVYNDGDEGVHKIFEDIFKKDNARETQSIDIDADTFERYHVLIYEFVKRKMDHLKDDHYIFERIFFKINCVLCGKVCLSNLYNHYYICENKHVFNKCMTSFCCIYKNSLLIPSVFISHDLNKQIFEEKISTLQFNLRIKLDYTYFCSFCYFFITTQNKFFNKYFLFNQCPFCNHDLVTM</sequence>
<feature type="region of interest" description="Disordered" evidence="1">
    <location>
        <begin position="907"/>
        <end position="945"/>
    </location>
</feature>
<dbReference type="OMA" id="YFDFNQT"/>
<feature type="region of interest" description="Disordered" evidence="1">
    <location>
        <begin position="1"/>
        <end position="46"/>
    </location>
</feature>
<comment type="caution">
    <text evidence="3">The sequence shown here is derived from an EMBL/GenBank/DDBJ whole genome shotgun (WGS) entry which is preliminary data.</text>
</comment>
<evidence type="ECO:0000313" key="4">
    <source>
        <dbReference type="Proteomes" id="UP000195521"/>
    </source>
</evidence>
<dbReference type="RefSeq" id="XP_028546201.1">
    <property type="nucleotide sequence ID" value="XM_028690400.1"/>
</dbReference>
<feature type="compositionally biased region" description="Basic and acidic residues" evidence="1">
    <location>
        <begin position="36"/>
        <end position="46"/>
    </location>
</feature>
<name>A0A1Y1JS28_PLAGO</name>
<accession>A0A1Y1JS28</accession>
<feature type="region of interest" description="Disordered" evidence="1">
    <location>
        <begin position="1207"/>
        <end position="1228"/>
    </location>
</feature>
<keyword evidence="2" id="KW-0812">Transmembrane</keyword>
<feature type="region of interest" description="Disordered" evidence="1">
    <location>
        <begin position="713"/>
        <end position="754"/>
    </location>
</feature>
<dbReference type="EMBL" id="BDQF01000015">
    <property type="protein sequence ID" value="GAW83612.1"/>
    <property type="molecule type" value="Genomic_DNA"/>
</dbReference>
<keyword evidence="2" id="KW-1133">Transmembrane helix</keyword>
<feature type="region of interest" description="Disordered" evidence="1">
    <location>
        <begin position="1250"/>
        <end position="1270"/>
    </location>
</feature>
<organism evidence="3 4">
    <name type="scientific">Plasmodium gonderi</name>
    <dbReference type="NCBI Taxonomy" id="77519"/>
    <lineage>
        <taxon>Eukaryota</taxon>
        <taxon>Sar</taxon>
        <taxon>Alveolata</taxon>
        <taxon>Apicomplexa</taxon>
        <taxon>Aconoidasida</taxon>
        <taxon>Haemosporida</taxon>
        <taxon>Plasmodiidae</taxon>
        <taxon>Plasmodium</taxon>
        <taxon>Plasmodium (Plasmodium)</taxon>
    </lineage>
</organism>
<evidence type="ECO:0000313" key="3">
    <source>
        <dbReference type="EMBL" id="GAW83612.1"/>
    </source>
</evidence>
<feature type="compositionally biased region" description="Basic and acidic residues" evidence="1">
    <location>
        <begin position="1252"/>
        <end position="1270"/>
    </location>
</feature>
<reference evidence="4" key="1">
    <citation type="submission" date="2017-04" db="EMBL/GenBank/DDBJ databases">
        <title>Plasmodium gonderi genome.</title>
        <authorList>
            <person name="Arisue N."/>
            <person name="Honma H."/>
            <person name="Kawai S."/>
            <person name="Tougan T."/>
            <person name="Tanabe K."/>
            <person name="Horii T."/>
        </authorList>
    </citation>
    <scope>NUCLEOTIDE SEQUENCE [LARGE SCALE GENOMIC DNA]</scope>
    <source>
        <strain evidence="4">ATCC 30045</strain>
    </source>
</reference>
<keyword evidence="2" id="KW-0472">Membrane</keyword>
<evidence type="ECO:0000256" key="2">
    <source>
        <dbReference type="SAM" id="Phobius"/>
    </source>
</evidence>
<protein>
    <submittedName>
        <fullName evidence="3">Uncharacterized protein</fullName>
    </submittedName>
</protein>
<keyword evidence="4" id="KW-1185">Reference proteome</keyword>
<dbReference type="GeneID" id="39750358"/>
<feature type="compositionally biased region" description="Basic and acidic residues" evidence="1">
    <location>
        <begin position="1207"/>
        <end position="1219"/>
    </location>
</feature>
<feature type="transmembrane region" description="Helical" evidence="2">
    <location>
        <begin position="1358"/>
        <end position="1378"/>
    </location>
</feature>
<proteinExistence type="predicted"/>
<dbReference type="Proteomes" id="UP000195521">
    <property type="component" value="Unassembled WGS sequence"/>
</dbReference>
<dbReference type="OrthoDB" id="371788at2759"/>
<feature type="transmembrane region" description="Helical" evidence="2">
    <location>
        <begin position="1138"/>
        <end position="1154"/>
    </location>
</feature>
<gene>
    <name evidence="3" type="ORF">PGO_144100</name>
</gene>
<feature type="region of interest" description="Disordered" evidence="1">
    <location>
        <begin position="327"/>
        <end position="349"/>
    </location>
</feature>
<evidence type="ECO:0000256" key="1">
    <source>
        <dbReference type="SAM" id="MobiDB-lite"/>
    </source>
</evidence>
<feature type="compositionally biased region" description="Basic and acidic residues" evidence="1">
    <location>
        <begin position="1"/>
        <end position="17"/>
    </location>
</feature>